<dbReference type="GO" id="GO:0015385">
    <property type="term" value="F:sodium:proton antiporter activity"/>
    <property type="evidence" value="ECO:0007669"/>
    <property type="project" value="UniProtKB-UniRule"/>
</dbReference>
<dbReference type="Gene3D" id="1.20.1530.10">
    <property type="entry name" value="Na+/H+ antiporter like domain"/>
    <property type="match status" value="1"/>
</dbReference>
<gene>
    <name evidence="6 7" type="primary">nhaA</name>
    <name evidence="7" type="ORF">H6P80_02140</name>
</gene>
<feature type="transmembrane region" description="Helical" evidence="6">
    <location>
        <begin position="135"/>
        <end position="154"/>
    </location>
</feature>
<keyword evidence="5 6" id="KW-0472">Membrane</keyword>
<accession>A0A842HTR3</accession>
<keyword evidence="6" id="KW-0739">Sodium transport</keyword>
<evidence type="ECO:0000313" key="8">
    <source>
        <dbReference type="Proteomes" id="UP000564378"/>
    </source>
</evidence>
<reference evidence="7 8" key="1">
    <citation type="submission" date="2020-08" db="EMBL/GenBank/DDBJ databases">
        <title>Draft genome sequence of Parasphingopyxis sp. GrpM-11.</title>
        <authorList>
            <person name="Oh J."/>
            <person name="Roh D.-H."/>
        </authorList>
    </citation>
    <scope>NUCLEOTIDE SEQUENCE [LARGE SCALE GENOMIC DNA]</scope>
    <source>
        <strain evidence="7 8">GrpM-11</strain>
    </source>
</reference>
<dbReference type="NCBIfam" id="TIGR00773">
    <property type="entry name" value="NhaA"/>
    <property type="match status" value="1"/>
</dbReference>
<proteinExistence type="inferred from homology"/>
<evidence type="ECO:0000256" key="4">
    <source>
        <dbReference type="ARBA" id="ARBA00022989"/>
    </source>
</evidence>
<feature type="transmembrane region" description="Helical" evidence="6">
    <location>
        <begin position="190"/>
        <end position="207"/>
    </location>
</feature>
<feature type="transmembrane region" description="Helical" evidence="6">
    <location>
        <begin position="104"/>
        <end position="123"/>
    </location>
</feature>
<feature type="transmembrane region" description="Helical" evidence="6">
    <location>
        <begin position="163"/>
        <end position="184"/>
    </location>
</feature>
<evidence type="ECO:0000256" key="1">
    <source>
        <dbReference type="ARBA" id="ARBA00004429"/>
    </source>
</evidence>
<feature type="transmembrane region" description="Helical" evidence="6">
    <location>
        <begin position="376"/>
        <end position="393"/>
    </location>
</feature>
<feature type="transmembrane region" description="Helical" evidence="6">
    <location>
        <begin position="338"/>
        <end position="364"/>
    </location>
</feature>
<keyword evidence="6" id="KW-0813">Transport</keyword>
<dbReference type="InterPro" id="IPR004670">
    <property type="entry name" value="NhaA"/>
</dbReference>
<dbReference type="Pfam" id="PF06965">
    <property type="entry name" value="Na_H_antiport_1"/>
    <property type="match status" value="1"/>
</dbReference>
<comment type="subcellular location">
    <subcellularLocation>
        <location evidence="1">Cell inner membrane</location>
        <topology evidence="1">Multi-pass membrane protein</topology>
    </subcellularLocation>
    <subcellularLocation>
        <location evidence="6">Cell membrane</location>
        <topology evidence="6">Multi-pass membrane protein</topology>
    </subcellularLocation>
</comment>
<organism evidence="7 8">
    <name type="scientific">Parasphingopyxis marina</name>
    <dbReference type="NCBI Taxonomy" id="2761622"/>
    <lineage>
        <taxon>Bacteria</taxon>
        <taxon>Pseudomonadati</taxon>
        <taxon>Pseudomonadota</taxon>
        <taxon>Alphaproteobacteria</taxon>
        <taxon>Sphingomonadales</taxon>
        <taxon>Sphingomonadaceae</taxon>
        <taxon>Parasphingopyxis</taxon>
    </lineage>
</organism>
<dbReference type="PANTHER" id="PTHR30341">
    <property type="entry name" value="SODIUM ION/PROTON ANTIPORTER NHAA-RELATED"/>
    <property type="match status" value="1"/>
</dbReference>
<evidence type="ECO:0000256" key="2">
    <source>
        <dbReference type="ARBA" id="ARBA00022475"/>
    </source>
</evidence>
<dbReference type="GO" id="GO:0006885">
    <property type="term" value="P:regulation of pH"/>
    <property type="evidence" value="ECO:0007669"/>
    <property type="project" value="UniProtKB-UniRule"/>
</dbReference>
<feature type="transmembrane region" description="Helical" evidence="6">
    <location>
        <begin position="305"/>
        <end position="326"/>
    </location>
</feature>
<comment type="function">
    <text evidence="6">Na(+)/H(+) antiporter that extrudes sodium in exchange for external protons.</text>
</comment>
<keyword evidence="4 6" id="KW-1133">Transmembrane helix</keyword>
<feature type="transmembrane region" description="Helical" evidence="6">
    <location>
        <begin position="65"/>
        <end position="83"/>
    </location>
</feature>
<evidence type="ECO:0000256" key="6">
    <source>
        <dbReference type="HAMAP-Rule" id="MF_01844"/>
    </source>
</evidence>
<evidence type="ECO:0000256" key="3">
    <source>
        <dbReference type="ARBA" id="ARBA00022692"/>
    </source>
</evidence>
<sequence>MAERTGVRSALRAFLRSEASGGIVLMVAAVLAMIVANGPLYGDYHHILHDVPMGRLPGSHHTMNLHMWINDALMAIFFLFVGLEIKREFIDGRLATWERRRLPVMAAAAGMVVPALIYLFFVSGHPESATLTNGWAIPAATDIAFAIGVLALLGKRAPTSLKLFLVTVAIVDDMGAVAIIALVYTADLNTLALLGAAVVMIVMWWMGRSGIVKIWPYLIAGTLLWYLVFLSGVHATIAGVLTAMMVPLRKTPGAPDAQDSTLHRLEHALDWPVAFLIVPLFGFANAGVSMAGLGMEHIFAPLPLAIAAGLFFGKQVGIFGSVWIAVKMGVAGKLRGATWLQIYGTALLCGIGFTMSLFIGALAFPGNQELIEEAKIGVLMGSFVSALIGYLVLRFAPLHKHHDEIEAAEAGEIERDGDVETVSEALAARKAPAR</sequence>
<dbReference type="Proteomes" id="UP000564378">
    <property type="component" value="Unassembled WGS sequence"/>
</dbReference>
<evidence type="ECO:0000256" key="5">
    <source>
        <dbReference type="ARBA" id="ARBA00023136"/>
    </source>
</evidence>
<dbReference type="AlphaFoldDB" id="A0A842HTR3"/>
<keyword evidence="6" id="KW-0915">Sodium</keyword>
<dbReference type="HAMAP" id="MF_01844">
    <property type="entry name" value="NhaA"/>
    <property type="match status" value="1"/>
</dbReference>
<dbReference type="RefSeq" id="WP_185799696.1">
    <property type="nucleotide sequence ID" value="NZ_JACJVJ010000001.1"/>
</dbReference>
<evidence type="ECO:0000313" key="7">
    <source>
        <dbReference type="EMBL" id="MBC2776412.1"/>
    </source>
</evidence>
<name>A0A842HTR3_9SPHN</name>
<keyword evidence="8" id="KW-1185">Reference proteome</keyword>
<dbReference type="GO" id="GO:0005886">
    <property type="term" value="C:plasma membrane"/>
    <property type="evidence" value="ECO:0007669"/>
    <property type="project" value="UniProtKB-SubCell"/>
</dbReference>
<comment type="caution">
    <text evidence="7">The sequence shown here is derived from an EMBL/GenBank/DDBJ whole genome shotgun (WGS) entry which is preliminary data.</text>
</comment>
<feature type="transmembrane region" description="Helical" evidence="6">
    <location>
        <begin position="21"/>
        <end position="41"/>
    </location>
</feature>
<dbReference type="InterPro" id="IPR023171">
    <property type="entry name" value="Na/H_antiporter_dom_sf"/>
</dbReference>
<comment type="similarity">
    <text evidence="6">Belongs to the NhaA Na(+)/H(+) (TC 2.A.33) antiporter family.</text>
</comment>
<keyword evidence="3 6" id="KW-0812">Transmembrane</keyword>
<protein>
    <recommendedName>
        <fullName evidence="6">Na(+)/H(+) antiporter NhaA</fullName>
    </recommendedName>
    <alternativeName>
        <fullName evidence="6">Sodium/proton antiporter NhaA</fullName>
    </alternativeName>
</protein>
<keyword evidence="2 6" id="KW-1003">Cell membrane</keyword>
<comment type="catalytic activity">
    <reaction evidence="6">
        <text>Na(+)(in) + 2 H(+)(out) = Na(+)(out) + 2 H(+)(in)</text>
        <dbReference type="Rhea" id="RHEA:29251"/>
        <dbReference type="ChEBI" id="CHEBI:15378"/>
        <dbReference type="ChEBI" id="CHEBI:29101"/>
    </reaction>
</comment>
<feature type="transmembrane region" description="Helical" evidence="6">
    <location>
        <begin position="214"/>
        <end position="241"/>
    </location>
</feature>
<keyword evidence="6" id="KW-0406">Ion transport</keyword>
<dbReference type="NCBIfam" id="NF007112">
    <property type="entry name" value="PRK09561.1"/>
    <property type="match status" value="1"/>
</dbReference>
<dbReference type="PANTHER" id="PTHR30341:SF0">
    <property type="entry name" value="NA(+)_H(+) ANTIPORTER NHAA"/>
    <property type="match status" value="1"/>
</dbReference>
<dbReference type="EMBL" id="JACJVJ010000001">
    <property type="protein sequence ID" value="MBC2776412.1"/>
    <property type="molecule type" value="Genomic_DNA"/>
</dbReference>
<keyword evidence="6" id="KW-0050">Antiport</keyword>
<dbReference type="NCBIfam" id="NF007111">
    <property type="entry name" value="PRK09560.1"/>
    <property type="match status" value="1"/>
</dbReference>